<keyword evidence="6 12" id="KW-0479">Metal-binding</keyword>
<dbReference type="InterPro" id="IPR011809">
    <property type="entry name" value="His_9_proposed"/>
</dbReference>
<gene>
    <name evidence="13" type="ORF">GGE12_003686</name>
</gene>
<dbReference type="GO" id="GO:0006020">
    <property type="term" value="P:inositol metabolic process"/>
    <property type="evidence" value="ECO:0007669"/>
    <property type="project" value="TreeGrafter"/>
</dbReference>
<dbReference type="AlphaFoldDB" id="A0A7W6RQ83"/>
<organism evidence="13 14">
    <name type="scientific">Rhizobium mongolense</name>
    <dbReference type="NCBI Taxonomy" id="57676"/>
    <lineage>
        <taxon>Bacteria</taxon>
        <taxon>Pseudomonadati</taxon>
        <taxon>Pseudomonadota</taxon>
        <taxon>Alphaproteobacteria</taxon>
        <taxon>Hyphomicrobiales</taxon>
        <taxon>Rhizobiaceae</taxon>
        <taxon>Rhizobium/Agrobacterium group</taxon>
        <taxon>Rhizobium</taxon>
    </lineage>
</organism>
<sequence length="265" mass="29036">MAQKNGSSMLPDRSFFNRLAEAAKAETLPRFRSGLDVTNKLSSGFDPVTEGDRAAEAAIRKLIEEHFPNHGILGEEHGDVGLDRDYVWIIDPIDGTRAFISGVPVWGTLIGLQKNGRAIMGMIEQPFTGERYFADQNGSIYSGPEGERRLKTRDCGTLSNAILFTTSPHLFTGLEMEKYREIERQVRLFRYGTDCYAYALLAAGHVDLVIENGLKPYDVGGIIPVIENAGGIITTWDGGRPENGGSIIAAGSRAVYDQALAILQR</sequence>
<feature type="binding site" evidence="12">
    <location>
        <position position="91"/>
    </location>
    <ligand>
        <name>Mg(2+)</name>
        <dbReference type="ChEBI" id="CHEBI:18420"/>
        <label>1</label>
        <note>catalytic</note>
    </ligand>
</feature>
<dbReference type="NCBIfam" id="TIGR02067">
    <property type="entry name" value="his_9_HisN"/>
    <property type="match status" value="1"/>
</dbReference>
<dbReference type="GO" id="GO:0004401">
    <property type="term" value="F:histidinol-phosphatase activity"/>
    <property type="evidence" value="ECO:0007669"/>
    <property type="project" value="UniProtKB-UniRule"/>
</dbReference>
<dbReference type="GO" id="GO:0000105">
    <property type="term" value="P:L-histidine biosynthetic process"/>
    <property type="evidence" value="ECO:0007669"/>
    <property type="project" value="UniProtKB-UniRule"/>
</dbReference>
<keyword evidence="7" id="KW-0378">Hydrolase</keyword>
<comment type="catalytic activity">
    <reaction evidence="10">
        <text>L-histidinol phosphate + H2O = L-histidinol + phosphate</text>
        <dbReference type="Rhea" id="RHEA:14465"/>
        <dbReference type="ChEBI" id="CHEBI:15377"/>
        <dbReference type="ChEBI" id="CHEBI:43474"/>
        <dbReference type="ChEBI" id="CHEBI:57699"/>
        <dbReference type="ChEBI" id="CHEBI:57980"/>
        <dbReference type="EC" id="3.1.3.15"/>
    </reaction>
</comment>
<dbReference type="UniPathway" id="UPA00031">
    <property type="reaction ID" value="UER00013"/>
</dbReference>
<evidence type="ECO:0000256" key="3">
    <source>
        <dbReference type="ARBA" id="ARBA00009759"/>
    </source>
</evidence>
<evidence type="ECO:0000313" key="14">
    <source>
        <dbReference type="Proteomes" id="UP000533641"/>
    </source>
</evidence>
<dbReference type="EMBL" id="JACIGM010000007">
    <property type="protein sequence ID" value="MBB4275895.1"/>
    <property type="molecule type" value="Genomic_DNA"/>
</dbReference>
<comment type="caution">
    <text evidence="13">The sequence shown here is derived from an EMBL/GenBank/DDBJ whole genome shotgun (WGS) entry which is preliminary data.</text>
</comment>
<dbReference type="EC" id="3.1.3.15" evidence="4 11"/>
<dbReference type="Gene3D" id="3.30.540.10">
    <property type="entry name" value="Fructose-1,6-Bisphosphatase, subunit A, domain 1"/>
    <property type="match status" value="1"/>
</dbReference>
<feature type="binding site" evidence="12">
    <location>
        <position position="93"/>
    </location>
    <ligand>
        <name>Mg(2+)</name>
        <dbReference type="ChEBI" id="CHEBI:18420"/>
        <label>2</label>
    </ligand>
</feature>
<reference evidence="13 14" key="1">
    <citation type="submission" date="2020-08" db="EMBL/GenBank/DDBJ databases">
        <title>Genomic Encyclopedia of Type Strains, Phase IV (KMG-V): Genome sequencing to study the core and pangenomes of soil and plant-associated prokaryotes.</title>
        <authorList>
            <person name="Whitman W."/>
        </authorList>
    </citation>
    <scope>NUCLEOTIDE SEQUENCE [LARGE SCALE GENOMIC DNA]</scope>
    <source>
        <strain evidence="13 14">SEMIA 402</strain>
    </source>
</reference>
<evidence type="ECO:0000313" key="13">
    <source>
        <dbReference type="EMBL" id="MBB4275895.1"/>
    </source>
</evidence>
<evidence type="ECO:0000256" key="5">
    <source>
        <dbReference type="ARBA" id="ARBA00022605"/>
    </source>
</evidence>
<evidence type="ECO:0000256" key="4">
    <source>
        <dbReference type="ARBA" id="ARBA00013085"/>
    </source>
</evidence>
<evidence type="ECO:0000256" key="11">
    <source>
        <dbReference type="NCBIfam" id="TIGR02067"/>
    </source>
</evidence>
<dbReference type="GO" id="GO:0008934">
    <property type="term" value="F:inositol monophosphate 1-phosphatase activity"/>
    <property type="evidence" value="ECO:0007669"/>
    <property type="project" value="TreeGrafter"/>
</dbReference>
<evidence type="ECO:0000256" key="12">
    <source>
        <dbReference type="PIRSR" id="PIRSR600760-2"/>
    </source>
</evidence>
<keyword evidence="5" id="KW-0028">Amino-acid biosynthesis</keyword>
<dbReference type="PROSITE" id="PS00629">
    <property type="entry name" value="IMP_1"/>
    <property type="match status" value="1"/>
</dbReference>
<dbReference type="FunFam" id="3.30.540.10:FF:000030">
    <property type="entry name" value="Inositol monophosphatase"/>
    <property type="match status" value="1"/>
</dbReference>
<dbReference type="SUPFAM" id="SSF56655">
    <property type="entry name" value="Carbohydrate phosphatase"/>
    <property type="match status" value="1"/>
</dbReference>
<dbReference type="Proteomes" id="UP000533641">
    <property type="component" value="Unassembled WGS sequence"/>
</dbReference>
<evidence type="ECO:0000256" key="2">
    <source>
        <dbReference type="ARBA" id="ARBA00004970"/>
    </source>
</evidence>
<dbReference type="GO" id="GO:0046872">
    <property type="term" value="F:metal ion binding"/>
    <property type="evidence" value="ECO:0007669"/>
    <property type="project" value="UniProtKB-KW"/>
</dbReference>
<name>A0A7W6RQ83_9HYPH</name>
<dbReference type="Gene3D" id="3.40.190.80">
    <property type="match status" value="1"/>
</dbReference>
<feature type="binding site" evidence="12">
    <location>
        <position position="75"/>
    </location>
    <ligand>
        <name>Mg(2+)</name>
        <dbReference type="ChEBI" id="CHEBI:18420"/>
        <label>1</label>
        <note>catalytic</note>
    </ligand>
</feature>
<feature type="binding site" evidence="12">
    <location>
        <position position="94"/>
    </location>
    <ligand>
        <name>Mg(2+)</name>
        <dbReference type="ChEBI" id="CHEBI:18420"/>
        <label>1</label>
        <note>catalytic</note>
    </ligand>
</feature>
<evidence type="ECO:0000256" key="8">
    <source>
        <dbReference type="ARBA" id="ARBA00022842"/>
    </source>
</evidence>
<evidence type="ECO:0000256" key="10">
    <source>
        <dbReference type="ARBA" id="ARBA00049158"/>
    </source>
</evidence>
<dbReference type="PANTHER" id="PTHR20854:SF4">
    <property type="entry name" value="INOSITOL-1-MONOPHOSPHATASE-RELATED"/>
    <property type="match status" value="1"/>
</dbReference>
<proteinExistence type="inferred from homology"/>
<feature type="binding site" evidence="12">
    <location>
        <position position="218"/>
    </location>
    <ligand>
        <name>Mg(2+)</name>
        <dbReference type="ChEBI" id="CHEBI:18420"/>
        <label>1</label>
        <note>catalytic</note>
    </ligand>
</feature>
<dbReference type="PANTHER" id="PTHR20854">
    <property type="entry name" value="INOSITOL MONOPHOSPHATASE"/>
    <property type="match status" value="1"/>
</dbReference>
<comment type="similarity">
    <text evidence="3">Belongs to the inositol monophosphatase superfamily.</text>
</comment>
<comment type="cofactor">
    <cofactor evidence="1 12">
        <name>Mg(2+)</name>
        <dbReference type="ChEBI" id="CHEBI:18420"/>
    </cofactor>
</comment>
<dbReference type="PRINTS" id="PR00377">
    <property type="entry name" value="IMPHPHTASES"/>
</dbReference>
<evidence type="ECO:0000256" key="9">
    <source>
        <dbReference type="ARBA" id="ARBA00023102"/>
    </source>
</evidence>
<evidence type="ECO:0000256" key="7">
    <source>
        <dbReference type="ARBA" id="ARBA00022801"/>
    </source>
</evidence>
<dbReference type="GO" id="GO:0007165">
    <property type="term" value="P:signal transduction"/>
    <property type="evidence" value="ECO:0007669"/>
    <property type="project" value="TreeGrafter"/>
</dbReference>
<keyword evidence="9" id="KW-0368">Histidine biosynthesis</keyword>
<keyword evidence="8 12" id="KW-0460">Magnesium</keyword>
<evidence type="ECO:0000256" key="1">
    <source>
        <dbReference type="ARBA" id="ARBA00001946"/>
    </source>
</evidence>
<protein>
    <recommendedName>
        <fullName evidence="4 11">Histidinol-phosphatase</fullName>
        <ecNumber evidence="4 11">3.1.3.15</ecNumber>
    </recommendedName>
</protein>
<dbReference type="Pfam" id="PF00459">
    <property type="entry name" value="Inositol_P"/>
    <property type="match status" value="1"/>
</dbReference>
<comment type="pathway">
    <text evidence="2">Amino-acid biosynthesis; L-histidine biosynthesis; L-histidine from 5-phospho-alpha-D-ribose 1-diphosphate: step 8/9.</text>
</comment>
<accession>A0A7W6RQ83</accession>
<dbReference type="CDD" id="cd01641">
    <property type="entry name" value="Bacterial_IMPase_like_1"/>
    <property type="match status" value="1"/>
</dbReference>
<evidence type="ECO:0000256" key="6">
    <source>
        <dbReference type="ARBA" id="ARBA00022723"/>
    </source>
</evidence>
<dbReference type="InterPro" id="IPR000760">
    <property type="entry name" value="Inositol_monophosphatase-like"/>
</dbReference>
<dbReference type="InterPro" id="IPR020583">
    <property type="entry name" value="Inositol_monoP_metal-BS"/>
</dbReference>